<evidence type="ECO:0000256" key="2">
    <source>
        <dbReference type="ARBA" id="ARBA00022771"/>
    </source>
</evidence>
<evidence type="ECO:0000256" key="3">
    <source>
        <dbReference type="ARBA" id="ARBA00022833"/>
    </source>
</evidence>
<organism evidence="6 7">
    <name type="scientific">Drosophila pseudoobscura pseudoobscura</name>
    <name type="common">Fruit fly</name>
    <dbReference type="NCBI Taxonomy" id="46245"/>
    <lineage>
        <taxon>Eukaryota</taxon>
        <taxon>Metazoa</taxon>
        <taxon>Ecdysozoa</taxon>
        <taxon>Arthropoda</taxon>
        <taxon>Hexapoda</taxon>
        <taxon>Insecta</taxon>
        <taxon>Pterygota</taxon>
        <taxon>Neoptera</taxon>
        <taxon>Endopterygota</taxon>
        <taxon>Diptera</taxon>
        <taxon>Brachycera</taxon>
        <taxon>Muscomorpha</taxon>
        <taxon>Ephydroidea</taxon>
        <taxon>Drosophilidae</taxon>
        <taxon>Drosophila</taxon>
        <taxon>Sophophora</taxon>
    </lineage>
</organism>
<keyword evidence="3" id="KW-0862">Zinc</keyword>
<dbReference type="InParanoid" id="A0A6I8UXZ3"/>
<feature type="domain" description="RING-type" evidence="5">
    <location>
        <begin position="23"/>
        <end position="65"/>
    </location>
</feature>
<evidence type="ECO:0000259" key="5">
    <source>
        <dbReference type="PROSITE" id="PS50089"/>
    </source>
</evidence>
<keyword evidence="2 4" id="KW-0863">Zinc-finger</keyword>
<dbReference type="Proteomes" id="UP000001819">
    <property type="component" value="Chromosome 4"/>
</dbReference>
<evidence type="ECO:0000313" key="7">
    <source>
        <dbReference type="RefSeq" id="XP_002132993.2"/>
    </source>
</evidence>
<dbReference type="PROSITE" id="PS00518">
    <property type="entry name" value="ZF_RING_1"/>
    <property type="match status" value="1"/>
</dbReference>
<reference evidence="7" key="1">
    <citation type="submission" date="2025-08" db="UniProtKB">
        <authorList>
            <consortium name="RefSeq"/>
        </authorList>
    </citation>
    <scope>IDENTIFICATION</scope>
    <source>
        <strain evidence="7">MV-25-SWS-2005</strain>
        <tissue evidence="7">Whole body</tissue>
    </source>
</reference>
<dbReference type="InterPro" id="IPR001841">
    <property type="entry name" value="Znf_RING"/>
</dbReference>
<keyword evidence="6" id="KW-1185">Reference proteome</keyword>
<evidence type="ECO:0000256" key="1">
    <source>
        <dbReference type="ARBA" id="ARBA00022723"/>
    </source>
</evidence>
<keyword evidence="1" id="KW-0479">Metal-binding</keyword>
<dbReference type="AlphaFoldDB" id="A0A6I8UXZ3"/>
<proteinExistence type="predicted"/>
<dbReference type="KEGG" id="dpo:6902448"/>
<dbReference type="Gene3D" id="3.30.40.10">
    <property type="entry name" value="Zinc/RING finger domain, C3HC4 (zinc finger)"/>
    <property type="match status" value="1"/>
</dbReference>
<name>A0A6I8UXZ3_DROPS</name>
<dbReference type="InterPro" id="IPR013083">
    <property type="entry name" value="Znf_RING/FYVE/PHD"/>
</dbReference>
<gene>
    <name evidence="7" type="primary">LOC6902448</name>
</gene>
<dbReference type="SUPFAM" id="SSF57850">
    <property type="entry name" value="RING/U-box"/>
    <property type="match status" value="1"/>
</dbReference>
<evidence type="ECO:0000256" key="4">
    <source>
        <dbReference type="PROSITE-ProRule" id="PRU00175"/>
    </source>
</evidence>
<dbReference type="Pfam" id="PF15227">
    <property type="entry name" value="zf-C3HC4_4"/>
    <property type="match status" value="1"/>
</dbReference>
<evidence type="ECO:0000313" key="6">
    <source>
        <dbReference type="Proteomes" id="UP000001819"/>
    </source>
</evidence>
<dbReference type="RefSeq" id="XP_002132993.2">
    <property type="nucleotide sequence ID" value="XM_002132957.3"/>
</dbReference>
<dbReference type="GO" id="GO:0008270">
    <property type="term" value="F:zinc ion binding"/>
    <property type="evidence" value="ECO:0007669"/>
    <property type="project" value="UniProtKB-KW"/>
</dbReference>
<sequence>MDEESSFEESQQDDPPLQVANECGMCKHPMKDPVSTNCGHGFCWQCINDYVQSIPGEAMMCCPVCFLDIEAYTLILE</sequence>
<accession>A0A6I8UXZ3</accession>
<dbReference type="InterPro" id="IPR017907">
    <property type="entry name" value="Znf_RING_CS"/>
</dbReference>
<dbReference type="SMART" id="SM00184">
    <property type="entry name" value="RING"/>
    <property type="match status" value="1"/>
</dbReference>
<dbReference type="PROSITE" id="PS50089">
    <property type="entry name" value="ZF_RING_2"/>
    <property type="match status" value="1"/>
</dbReference>
<protein>
    <submittedName>
        <fullName evidence="7">Tripartite motif-containing protein 40-like</fullName>
    </submittedName>
</protein>